<dbReference type="Proteomes" id="UP000280726">
    <property type="component" value="Unassembled WGS sequence"/>
</dbReference>
<dbReference type="PANTHER" id="PTHR30006">
    <property type="entry name" value="THIAMINE-BINDING PERIPLASMIC PROTEIN-RELATED"/>
    <property type="match status" value="1"/>
</dbReference>
<evidence type="ECO:0000256" key="1">
    <source>
        <dbReference type="ARBA" id="ARBA00022729"/>
    </source>
</evidence>
<gene>
    <name evidence="3" type="ORF">EDD32_1800</name>
</gene>
<evidence type="ECO:0000256" key="2">
    <source>
        <dbReference type="SAM" id="SignalP"/>
    </source>
</evidence>
<dbReference type="SUPFAM" id="SSF53850">
    <property type="entry name" value="Periplasmic binding protein-like II"/>
    <property type="match status" value="1"/>
</dbReference>
<dbReference type="InterPro" id="IPR006059">
    <property type="entry name" value="SBP"/>
</dbReference>
<proteinExistence type="predicted"/>
<evidence type="ECO:0000313" key="4">
    <source>
        <dbReference type="Proteomes" id="UP000280726"/>
    </source>
</evidence>
<dbReference type="PROSITE" id="PS51257">
    <property type="entry name" value="PROKAR_LIPOPROTEIN"/>
    <property type="match status" value="1"/>
</dbReference>
<name>A0A3N4Z7Y8_9MICO</name>
<dbReference type="PANTHER" id="PTHR30006:SF24">
    <property type="entry name" value="SLL0237 PROTEIN"/>
    <property type="match status" value="1"/>
</dbReference>
<dbReference type="AlphaFoldDB" id="A0A3N4Z7Y8"/>
<feature type="chain" id="PRO_5038428749" evidence="2">
    <location>
        <begin position="24"/>
        <end position="368"/>
    </location>
</feature>
<dbReference type="EMBL" id="RKRA01000001">
    <property type="protein sequence ID" value="RPF27320.1"/>
    <property type="molecule type" value="Genomic_DNA"/>
</dbReference>
<dbReference type="OrthoDB" id="9769319at2"/>
<dbReference type="RefSeq" id="WP_123916775.1">
    <property type="nucleotide sequence ID" value="NZ_RKRA01000001.1"/>
</dbReference>
<accession>A0A3N4Z7Y8</accession>
<organism evidence="3 4">
    <name type="scientific">Georgenia muralis</name>
    <dbReference type="NCBI Taxonomy" id="154117"/>
    <lineage>
        <taxon>Bacteria</taxon>
        <taxon>Bacillati</taxon>
        <taxon>Actinomycetota</taxon>
        <taxon>Actinomycetes</taxon>
        <taxon>Micrococcales</taxon>
        <taxon>Bogoriellaceae</taxon>
        <taxon>Georgenia</taxon>
    </lineage>
</organism>
<dbReference type="Pfam" id="PF13416">
    <property type="entry name" value="SBP_bac_8"/>
    <property type="match status" value="1"/>
</dbReference>
<keyword evidence="4" id="KW-1185">Reference proteome</keyword>
<keyword evidence="1 2" id="KW-0732">Signal</keyword>
<reference evidence="3 4" key="1">
    <citation type="submission" date="2018-11" db="EMBL/GenBank/DDBJ databases">
        <title>Sequencing the genomes of 1000 actinobacteria strains.</title>
        <authorList>
            <person name="Klenk H.-P."/>
        </authorList>
    </citation>
    <scope>NUCLEOTIDE SEQUENCE [LARGE SCALE GENOMIC DNA]</scope>
    <source>
        <strain evidence="3 4">DSM 14418</strain>
    </source>
</reference>
<comment type="caution">
    <text evidence="3">The sequence shown here is derived from an EMBL/GenBank/DDBJ whole genome shotgun (WGS) entry which is preliminary data.</text>
</comment>
<dbReference type="Gene3D" id="3.40.190.10">
    <property type="entry name" value="Periplasmic binding protein-like II"/>
    <property type="match status" value="2"/>
</dbReference>
<protein>
    <submittedName>
        <fullName evidence="3">Putative spermidine/putrescine transport system substrate-binding protein</fullName>
    </submittedName>
</protein>
<dbReference type="CDD" id="cd13589">
    <property type="entry name" value="PBP2_polyamine_RpCGA009"/>
    <property type="match status" value="1"/>
</dbReference>
<feature type="signal peptide" evidence="2">
    <location>
        <begin position="1"/>
        <end position="23"/>
    </location>
</feature>
<evidence type="ECO:0000313" key="3">
    <source>
        <dbReference type="EMBL" id="RPF27320.1"/>
    </source>
</evidence>
<sequence>MVRSARHTVRAGAGLTAATLLLAACSGGETEPADGTGETGEAATEAGGTIVVSTFPFGVEEFQEAVFDPFTEETGIEVEVETGSNADRLSQLTLAGGDPGVDVVLISDYYAALGQEEGIFQEVTAEDVPAIDDIAEFATEDAYMGPAYSYQLNGTLYRTDELDAETAADWEIYGDDEYAGRVALPDISVTAGQLMVSGVADAYGDGPYDVETAFETLAGWAPNVLQFYTSSTEVTNLLTQGEIVAADALSGFATNLVAAGEPIAWTPPAEGRYMATNRAMVPEGAPNVEGAHAFIDYLLSAEAQTASAELVGDLPVNPEATVPTTIEDVVGDIAADPIAAGYATLDPTELVPTRAEWVDRFAREVSSS</sequence>